<keyword evidence="5" id="KW-1185">Reference proteome</keyword>
<evidence type="ECO:0000259" key="3">
    <source>
        <dbReference type="PROSITE" id="PS50234"/>
    </source>
</evidence>
<evidence type="ECO:0000313" key="5">
    <source>
        <dbReference type="Proteomes" id="UP000298787"/>
    </source>
</evidence>
<dbReference type="PROSITE" id="PS50234">
    <property type="entry name" value="VWFA"/>
    <property type="match status" value="2"/>
</dbReference>
<accession>A0A4U5V7X5</accession>
<dbReference type="EMBL" id="CM014091">
    <property type="protein sequence ID" value="TKS82735.1"/>
    <property type="molecule type" value="Genomic_DNA"/>
</dbReference>
<dbReference type="CDD" id="cd01450">
    <property type="entry name" value="vWFA_subfamily_ECM"/>
    <property type="match status" value="2"/>
</dbReference>
<dbReference type="GO" id="GO:0005581">
    <property type="term" value="C:collagen trimer"/>
    <property type="evidence" value="ECO:0007669"/>
    <property type="project" value="UniProtKB-KW"/>
</dbReference>
<dbReference type="FunFam" id="3.40.50.410:FF:000021">
    <property type="entry name" value="Collagen, type VI, alpha 3"/>
    <property type="match status" value="1"/>
</dbReference>
<evidence type="ECO:0000313" key="4">
    <source>
        <dbReference type="EMBL" id="TKS82735.1"/>
    </source>
</evidence>
<evidence type="ECO:0000256" key="1">
    <source>
        <dbReference type="ARBA" id="ARBA00008018"/>
    </source>
</evidence>
<dbReference type="GO" id="GO:0003676">
    <property type="term" value="F:nucleic acid binding"/>
    <property type="evidence" value="ECO:0007669"/>
    <property type="project" value="InterPro"/>
</dbReference>
<proteinExistence type="inferred from homology"/>
<dbReference type="SUPFAM" id="SSF53300">
    <property type="entry name" value="vWA-like"/>
    <property type="match status" value="2"/>
</dbReference>
<dbReference type="InterPro" id="IPR002775">
    <property type="entry name" value="DNA/RNA-bd_Alba-like"/>
</dbReference>
<dbReference type="Gene3D" id="3.30.110.20">
    <property type="entry name" value="Alba-like domain"/>
    <property type="match status" value="1"/>
</dbReference>
<organism evidence="4 5">
    <name type="scientific">Collichthys lucidus</name>
    <name type="common">Big head croaker</name>
    <name type="synonym">Sciaena lucida</name>
    <dbReference type="NCBI Taxonomy" id="240159"/>
    <lineage>
        <taxon>Eukaryota</taxon>
        <taxon>Metazoa</taxon>
        <taxon>Chordata</taxon>
        <taxon>Craniata</taxon>
        <taxon>Vertebrata</taxon>
        <taxon>Euteleostomi</taxon>
        <taxon>Actinopterygii</taxon>
        <taxon>Neopterygii</taxon>
        <taxon>Teleostei</taxon>
        <taxon>Neoteleostei</taxon>
        <taxon>Acanthomorphata</taxon>
        <taxon>Eupercaria</taxon>
        <taxon>Sciaenidae</taxon>
        <taxon>Collichthys</taxon>
    </lineage>
</organism>
<feature type="domain" description="VWFA" evidence="3">
    <location>
        <begin position="652"/>
        <end position="817"/>
    </location>
</feature>
<keyword evidence="4" id="KW-0176">Collagen</keyword>
<feature type="region of interest" description="Disordered" evidence="2">
    <location>
        <begin position="51"/>
        <end position="73"/>
    </location>
</feature>
<dbReference type="Pfam" id="PF01918">
    <property type="entry name" value="Alba"/>
    <property type="match status" value="1"/>
</dbReference>
<dbReference type="Pfam" id="PF00092">
    <property type="entry name" value="VWA"/>
    <property type="match status" value="2"/>
</dbReference>
<dbReference type="STRING" id="240159.A0A4U5V7X5"/>
<evidence type="ECO:0000256" key="2">
    <source>
        <dbReference type="SAM" id="MobiDB-lite"/>
    </source>
</evidence>
<sequence length="1150" mass="126374">MENYRKARVVEEPFACPLPGLAPDTPEVRVKDGSKIRNLLRYALSRMEANARAAEAEGRPTPEEGGVATEGRQEVPGRPLCKHIVFTATGKGVSKAITCTEIVKRRVKGLHQLTRLLYSTVVEVWEPLEPDAGLDSLTVNRNVPAIWILLSREPLDCSQPGYQAPGRYDALWAQSANREEGGGLTGQRPGHKRKKGGGGGGGGRGRGPGRQPGRASRAPITPSPESKESLETKVYRVHLDGTGGQVRVEPLETRARTGEEGHLVTREPEGSEVNQGRQDSPAYLDLRVDRDSLERQDYPDAADQTDRRANQEIRVIKEVQARRGPEGRRVRMAETVTDLQDQQVSREIPVSLVTPVYWGTQATRENQACLEIRDIQDTGCGHKGLIMPPHLQGPRGPPGARGLTECQLITYIRDNCACSTRTNQLPGACSMGTYHLLTACSMGTYHLLTACSMGTYHLLTACCMGTYHLLTACCMGTYHLLTACSMGTYHLLTAWSMGTYHLLTACSMGTYHLLTAWSMGTYHLLTACSMGTITSSQLAPWVLSPPHSLLHGYVSPPHSLLHGYVSPPHSLLHGYVSPPHSLLHGYVSPPHSLLHGYVSPPHSLLHGYYHLLTACSMACSMGTYHLLTACSMGMYHLLTACCMEECPAFPTELVFALDMSADVTAAEFETQRSALLSLLEDITISESNCPSGARVAVVAYSAYTKYLIRFQDYRSKTQLIESVKNIALEKTSNRRHLGATMRFVSQNIFKRVRAGMLMRKVAVFFSDGPTEDADEIVTAMMEYRGLSIVPAVISLRDTPDISQKMKVDDSGLAIFTVLGTNICADLKKVKKCAICYDPCRPSEECAFIQVPAQPQQVDLDLVMVLDSSREVQADEYAGAQELLGSVVEQLAVSPQPRRAGNQARVAVVQQSGTQVSKPEFGLQSYQNHDLMKTHLIKKMQQQGGSSALGQTLEFTLREVLRKTTQSRTRKAVLTVVATETAYEDRAKLHYISQKAKCEGVAMFVVTVGDRYNRTQVEELASLPLQQHLIHFSKLSDDEQSYAQGFFRVFLSALDKGIKPYPPPALDQTCDQLKNQGGGQVLINGQGQAQLDLEEFVEEGEERFQEQTGGRTRTGHLDILQTLTGEEGQRFVLGGNGNTHTHTHTHTSSSC</sequence>
<dbReference type="InterPro" id="IPR002035">
    <property type="entry name" value="VWF_A"/>
</dbReference>
<gene>
    <name evidence="4" type="ORF">D9C73_016844</name>
</gene>
<dbReference type="AlphaFoldDB" id="A0A4U5V7X5"/>
<protein>
    <submittedName>
        <fullName evidence="4">Collagen alpha-6(VI) chain</fullName>
    </submittedName>
</protein>
<dbReference type="Proteomes" id="UP000298787">
    <property type="component" value="Chromosome 14"/>
</dbReference>
<dbReference type="PANTHER" id="PTHR24020">
    <property type="entry name" value="COLLAGEN ALPHA"/>
    <property type="match status" value="1"/>
</dbReference>
<dbReference type="SMART" id="SM00327">
    <property type="entry name" value="VWA"/>
    <property type="match status" value="2"/>
</dbReference>
<feature type="compositionally biased region" description="Basic and acidic residues" evidence="2">
    <location>
        <begin position="249"/>
        <end position="269"/>
    </location>
</feature>
<dbReference type="InterPro" id="IPR050525">
    <property type="entry name" value="ECM_Assembly_Org"/>
</dbReference>
<comment type="similarity">
    <text evidence="1">Belongs to the histone-like Alba family.</text>
</comment>
<feature type="compositionally biased region" description="Gly residues" evidence="2">
    <location>
        <begin position="197"/>
        <end position="210"/>
    </location>
</feature>
<dbReference type="PANTHER" id="PTHR24020:SF84">
    <property type="entry name" value="VWFA DOMAIN-CONTAINING PROTEIN"/>
    <property type="match status" value="1"/>
</dbReference>
<feature type="region of interest" description="Disordered" evidence="2">
    <location>
        <begin position="179"/>
        <end position="283"/>
    </location>
</feature>
<feature type="domain" description="VWFA" evidence="3">
    <location>
        <begin position="860"/>
        <end position="1053"/>
    </location>
</feature>
<dbReference type="InterPro" id="IPR036465">
    <property type="entry name" value="vWFA_dom_sf"/>
</dbReference>
<dbReference type="Gene3D" id="3.40.50.410">
    <property type="entry name" value="von Willebrand factor, type A domain"/>
    <property type="match status" value="2"/>
</dbReference>
<dbReference type="InterPro" id="IPR036882">
    <property type="entry name" value="Alba-like_dom_sf"/>
</dbReference>
<feature type="compositionally biased region" description="Basic and acidic residues" evidence="2">
    <location>
        <begin position="225"/>
        <end position="239"/>
    </location>
</feature>
<name>A0A4U5V7X5_COLLU</name>
<dbReference type="SUPFAM" id="SSF82704">
    <property type="entry name" value="AlbA-like"/>
    <property type="match status" value="1"/>
</dbReference>
<reference evidence="4 5" key="1">
    <citation type="submission" date="2019-01" db="EMBL/GenBank/DDBJ databases">
        <title>Genome Assembly of Collichthys lucidus.</title>
        <authorList>
            <person name="Cai M."/>
            <person name="Xiao S."/>
        </authorList>
    </citation>
    <scope>NUCLEOTIDE SEQUENCE [LARGE SCALE GENOMIC DNA]</scope>
    <source>
        <strain evidence="4">JT15FE1705JMU</strain>
        <tissue evidence="4">Muscle</tissue>
    </source>
</reference>